<reference evidence="1 2" key="1">
    <citation type="journal article" date="2019" name="Mol. Biol. Evol.">
        <title>Blast fungal genomes show frequent chromosomal changes, gene gains and losses, and effector gene turnover.</title>
        <authorList>
            <person name="Gomez Luciano L.B."/>
            <person name="Jason Tsai I."/>
            <person name="Chuma I."/>
            <person name="Tosa Y."/>
            <person name="Chen Y.H."/>
            <person name="Li J.Y."/>
            <person name="Li M.Y."/>
            <person name="Jade Lu M.Y."/>
            <person name="Nakayashiki H."/>
            <person name="Li W.H."/>
        </authorList>
    </citation>
    <scope>NUCLEOTIDE SEQUENCE [LARGE SCALE GENOMIC DNA]</scope>
    <source>
        <strain evidence="1">MZ5-1-6</strain>
    </source>
</reference>
<proteinExistence type="predicted"/>
<sequence>MDGLSRIFWFGFWTSDSSIKTRGPKMSARQAGYVIVVERIRNRHKRQDRGLGRKR</sequence>
<dbReference type="Proteomes" id="UP000294847">
    <property type="component" value="Chromosome 4"/>
</dbReference>
<name>A0A4P7NET1_PYROR</name>
<protein>
    <submittedName>
        <fullName evidence="1">Uncharacterized protein</fullName>
    </submittedName>
</protein>
<gene>
    <name evidence="1" type="ORF">PoMZ_07253</name>
</gene>
<evidence type="ECO:0000313" key="1">
    <source>
        <dbReference type="EMBL" id="QBZ60313.1"/>
    </source>
</evidence>
<accession>A0A4P7NET1</accession>
<organism evidence="1 2">
    <name type="scientific">Pyricularia oryzae</name>
    <name type="common">Rice blast fungus</name>
    <name type="synonym">Magnaporthe oryzae</name>
    <dbReference type="NCBI Taxonomy" id="318829"/>
    <lineage>
        <taxon>Eukaryota</taxon>
        <taxon>Fungi</taxon>
        <taxon>Dikarya</taxon>
        <taxon>Ascomycota</taxon>
        <taxon>Pezizomycotina</taxon>
        <taxon>Sordariomycetes</taxon>
        <taxon>Sordariomycetidae</taxon>
        <taxon>Magnaporthales</taxon>
        <taxon>Pyriculariaceae</taxon>
        <taxon>Pyricularia</taxon>
    </lineage>
</organism>
<evidence type="ECO:0000313" key="2">
    <source>
        <dbReference type="Proteomes" id="UP000294847"/>
    </source>
</evidence>
<dbReference type="EMBL" id="CP034207">
    <property type="protein sequence ID" value="QBZ60313.1"/>
    <property type="molecule type" value="Genomic_DNA"/>
</dbReference>
<dbReference type="AlphaFoldDB" id="A0A4P7NET1"/>